<feature type="region of interest" description="Disordered" evidence="2">
    <location>
        <begin position="81"/>
        <end position="111"/>
    </location>
</feature>
<name>A0ABV0YNA1_9TELE</name>
<feature type="transmembrane region" description="Helical" evidence="3">
    <location>
        <begin position="182"/>
        <end position="207"/>
    </location>
</feature>
<evidence type="ECO:0000256" key="3">
    <source>
        <dbReference type="SAM" id="Phobius"/>
    </source>
</evidence>
<dbReference type="PANTHER" id="PTHR14096">
    <property type="entry name" value="APOLIPOPROTEIN L"/>
    <property type="match status" value="1"/>
</dbReference>
<evidence type="ECO:0000313" key="5">
    <source>
        <dbReference type="Proteomes" id="UP001469553"/>
    </source>
</evidence>
<feature type="region of interest" description="Disordered" evidence="2">
    <location>
        <begin position="1"/>
        <end position="57"/>
    </location>
</feature>
<dbReference type="Proteomes" id="UP001469553">
    <property type="component" value="Unassembled WGS sequence"/>
</dbReference>
<organism evidence="4 5">
    <name type="scientific">Ameca splendens</name>
    <dbReference type="NCBI Taxonomy" id="208324"/>
    <lineage>
        <taxon>Eukaryota</taxon>
        <taxon>Metazoa</taxon>
        <taxon>Chordata</taxon>
        <taxon>Craniata</taxon>
        <taxon>Vertebrata</taxon>
        <taxon>Euteleostomi</taxon>
        <taxon>Actinopterygii</taxon>
        <taxon>Neopterygii</taxon>
        <taxon>Teleostei</taxon>
        <taxon>Neoteleostei</taxon>
        <taxon>Acanthomorphata</taxon>
        <taxon>Ovalentaria</taxon>
        <taxon>Atherinomorphae</taxon>
        <taxon>Cyprinodontiformes</taxon>
        <taxon>Goodeidae</taxon>
        <taxon>Ameca</taxon>
    </lineage>
</organism>
<comment type="caution">
    <text evidence="4">The sequence shown here is derived from an EMBL/GenBank/DDBJ whole genome shotgun (WGS) entry which is preliminary data.</text>
</comment>
<accession>A0ABV0YNA1</accession>
<feature type="compositionally biased region" description="Acidic residues" evidence="2">
    <location>
        <begin position="98"/>
        <end position="110"/>
    </location>
</feature>
<protein>
    <recommendedName>
        <fullName evidence="6">Apolipoprotein L6</fullName>
    </recommendedName>
</protein>
<evidence type="ECO:0000256" key="2">
    <source>
        <dbReference type="SAM" id="MobiDB-lite"/>
    </source>
</evidence>
<dbReference type="InterPro" id="IPR008405">
    <property type="entry name" value="ApoL"/>
</dbReference>
<keyword evidence="5" id="KW-1185">Reference proteome</keyword>
<dbReference type="PANTHER" id="PTHR14096:SF59">
    <property type="entry name" value="APOLIPOPROTEIN L, 1 ISOFORM X1"/>
    <property type="match status" value="1"/>
</dbReference>
<feature type="compositionally biased region" description="Low complexity" evidence="2">
    <location>
        <begin position="27"/>
        <end position="52"/>
    </location>
</feature>
<evidence type="ECO:0000313" key="4">
    <source>
        <dbReference type="EMBL" id="MEQ2295318.1"/>
    </source>
</evidence>
<feature type="transmembrane region" description="Helical" evidence="3">
    <location>
        <begin position="213"/>
        <end position="236"/>
    </location>
</feature>
<feature type="non-terminal residue" evidence="4">
    <location>
        <position position="1"/>
    </location>
</feature>
<dbReference type="Pfam" id="PF05461">
    <property type="entry name" value="ApoL"/>
    <property type="match status" value="1"/>
</dbReference>
<dbReference type="Gene3D" id="1.20.1170.10">
    <property type="match status" value="1"/>
</dbReference>
<evidence type="ECO:0000256" key="1">
    <source>
        <dbReference type="ARBA" id="ARBA00010090"/>
    </source>
</evidence>
<gene>
    <name evidence="4" type="ORF">AMECASPLE_012815</name>
</gene>
<proteinExistence type="inferred from homology"/>
<evidence type="ECO:0008006" key="6">
    <source>
        <dbReference type="Google" id="ProtNLM"/>
    </source>
</evidence>
<keyword evidence="3" id="KW-0472">Membrane</keyword>
<sequence>PKPPVPLPRKKINLPVHSVNDVQLRYGSTPPQSPTKSSQSGSGGSTTSPVSPRMFFGRQNSEPNEIIIVREQVKLNLECINPQPPRLPAKPPKKQLTEEAENLDDASPADEEMKPWKELCRDLQLRGSSEIRIINAKAENLYKAIKMYMQLISEHGGDLKSLINELNCISENLDKVSKKTKIAGITGGASTAAGGVAAAAGVILAPFTGGASLALTVVGAGVAAAGGVTSASAAIANKANLNQDKKKIDKTLNDFHFRYDEILTYLRFVNEGMDLLKQHGVASLNQTMMDSRKAACAVQLATGEASAMASEKSSNASGMLKGFAIGMDFYFTEDKDGQKLKKGLESKLAKKIHKLAEDLDAGLEELMKINAMFSRHI</sequence>
<keyword evidence="3" id="KW-0812">Transmembrane</keyword>
<comment type="similarity">
    <text evidence="1">Belongs to the apolipoprotein L family.</text>
</comment>
<dbReference type="EMBL" id="JAHRIP010038437">
    <property type="protein sequence ID" value="MEQ2295318.1"/>
    <property type="molecule type" value="Genomic_DNA"/>
</dbReference>
<keyword evidence="3" id="KW-1133">Transmembrane helix</keyword>
<reference evidence="4 5" key="1">
    <citation type="submission" date="2021-06" db="EMBL/GenBank/DDBJ databases">
        <authorList>
            <person name="Palmer J.M."/>
        </authorList>
    </citation>
    <scope>NUCLEOTIDE SEQUENCE [LARGE SCALE GENOMIC DNA]</scope>
    <source>
        <strain evidence="4 5">AS_MEX2019</strain>
        <tissue evidence="4">Muscle</tissue>
    </source>
</reference>